<evidence type="ECO:0000313" key="1">
    <source>
        <dbReference type="EMBL" id="TWU72182.1"/>
    </source>
</evidence>
<proteinExistence type="predicted"/>
<name>A0A5C6G2Z9_METRR</name>
<accession>A0A5C6G2Z9</accession>
<gene>
    <name evidence="1" type="ORF">ED733_001197</name>
</gene>
<dbReference type="AlphaFoldDB" id="A0A5C6G2Z9"/>
<sequence length="102" mass="11665">MSHSEPRSNRLPLVWDEEKVRDPAIAAHEFWCSTSQSDVVLTNTSRVLLGTPTRTVLAQPGLYSQNTWVTSLLGFGSREEGTILDCFLFSRPQFMYDNRSQW</sequence>
<comment type="caution">
    <text evidence="1">The sequence shown here is derived from an EMBL/GenBank/DDBJ whole genome shotgun (WGS) entry which is preliminary data.</text>
</comment>
<reference evidence="2" key="1">
    <citation type="submission" date="2018-12" db="EMBL/GenBank/DDBJ databases">
        <title>The complete genome of Metarhizium rileyi, a key fungal pathogen of Lepidoptera.</title>
        <authorList>
            <person name="Binneck E."/>
            <person name="Lastra C.C.L."/>
            <person name="Sosa-Gomez D.R."/>
        </authorList>
    </citation>
    <scope>NUCLEOTIDE SEQUENCE [LARGE SCALE GENOMIC DNA]</scope>
    <source>
        <strain evidence="2">Cep018-CH2</strain>
    </source>
</reference>
<dbReference type="EMBL" id="SBHS01000031">
    <property type="protein sequence ID" value="TWU72182.1"/>
    <property type="molecule type" value="Genomic_DNA"/>
</dbReference>
<protein>
    <submittedName>
        <fullName evidence="1">Uncharacterized protein</fullName>
    </submittedName>
</protein>
<evidence type="ECO:0000313" key="2">
    <source>
        <dbReference type="Proteomes" id="UP000317257"/>
    </source>
</evidence>
<organism evidence="1 2">
    <name type="scientific">Metarhizium rileyi (strain RCEF 4871)</name>
    <name type="common">Nomuraea rileyi</name>
    <dbReference type="NCBI Taxonomy" id="1649241"/>
    <lineage>
        <taxon>Eukaryota</taxon>
        <taxon>Fungi</taxon>
        <taxon>Dikarya</taxon>
        <taxon>Ascomycota</taxon>
        <taxon>Pezizomycotina</taxon>
        <taxon>Sordariomycetes</taxon>
        <taxon>Hypocreomycetidae</taxon>
        <taxon>Hypocreales</taxon>
        <taxon>Clavicipitaceae</taxon>
        <taxon>Metarhizium</taxon>
    </lineage>
</organism>
<dbReference type="Proteomes" id="UP000317257">
    <property type="component" value="Unassembled WGS sequence"/>
</dbReference>